<keyword evidence="2" id="KW-0472">Membrane</keyword>
<feature type="transmembrane region" description="Helical" evidence="2">
    <location>
        <begin position="296"/>
        <end position="315"/>
    </location>
</feature>
<dbReference type="Gene3D" id="3.60.40.10">
    <property type="entry name" value="PPM-type phosphatase domain"/>
    <property type="match status" value="1"/>
</dbReference>
<accession>A0A5N1JB69</accession>
<evidence type="ECO:0000259" key="3">
    <source>
        <dbReference type="PROSITE" id="PS51746"/>
    </source>
</evidence>
<dbReference type="InterPro" id="IPR001932">
    <property type="entry name" value="PPM-type_phosphatase-like_dom"/>
</dbReference>
<comment type="caution">
    <text evidence="4">The sequence shown here is derived from an EMBL/GenBank/DDBJ whole genome shotgun (WGS) entry which is preliminary data.</text>
</comment>
<dbReference type="PROSITE" id="PS51746">
    <property type="entry name" value="PPM_2"/>
    <property type="match status" value="1"/>
</dbReference>
<protein>
    <submittedName>
        <fullName evidence="4">Serine/threonine-protein phosphatase</fullName>
    </submittedName>
</protein>
<evidence type="ECO:0000256" key="2">
    <source>
        <dbReference type="SAM" id="Phobius"/>
    </source>
</evidence>
<gene>
    <name evidence="4" type="ORF">F0P93_20980</name>
</gene>
<keyword evidence="5" id="KW-1185">Reference proteome</keyword>
<dbReference type="SMART" id="SM00331">
    <property type="entry name" value="PP2C_SIG"/>
    <property type="match status" value="1"/>
</dbReference>
<dbReference type="SUPFAM" id="SSF81606">
    <property type="entry name" value="PP2C-like"/>
    <property type="match status" value="1"/>
</dbReference>
<feature type="domain" description="PPM-type phosphatase" evidence="3">
    <location>
        <begin position="3"/>
        <end position="248"/>
    </location>
</feature>
<evidence type="ECO:0000313" key="4">
    <source>
        <dbReference type="EMBL" id="KAA9349917.1"/>
    </source>
</evidence>
<evidence type="ECO:0000256" key="1">
    <source>
        <dbReference type="SAM" id="MobiDB-lite"/>
    </source>
</evidence>
<reference evidence="4 5" key="1">
    <citation type="submission" date="2019-09" db="EMBL/GenBank/DDBJ databases">
        <title>Genome Sequence of Larkinella sp MA1.</title>
        <authorList>
            <person name="Srinivasan S."/>
        </authorList>
    </citation>
    <scope>NUCLEOTIDE SEQUENCE [LARGE SCALE GENOMIC DNA]</scope>
    <source>
        <strain evidence="4 5">MA1</strain>
    </source>
</reference>
<dbReference type="EMBL" id="VTWS01000005">
    <property type="protein sequence ID" value="KAA9349917.1"/>
    <property type="molecule type" value="Genomic_DNA"/>
</dbReference>
<keyword evidence="2" id="KW-1133">Transmembrane helix</keyword>
<keyword evidence="2" id="KW-0812">Transmembrane</keyword>
<dbReference type="SMART" id="SM00332">
    <property type="entry name" value="PP2Cc"/>
    <property type="match status" value="1"/>
</dbReference>
<dbReference type="RefSeq" id="WP_150879569.1">
    <property type="nucleotide sequence ID" value="NZ_VTWS01000005.1"/>
</dbReference>
<dbReference type="AlphaFoldDB" id="A0A5N1JB69"/>
<sequence>MNPFLIAGQTNVGQRRKNNQDTFICSTIWSESSALLAAIDGVGGYAGGDRAAAIAKESIEQYMATPNGDPLSMLREAVVFANNQINAQREQNPQLAQMCCVLTTAVADSRTQKLYFVHVGDTRLYRYRRGILEKLTHDHSMVGVREDANELTEAEAMQHPRRNEILREVGSMAHRVDDPDFLESGETDFLPGDLLLLCSDGLTDMITQAQIQSVLDQNLSLEKQVTELIGLANKQGGNDNITVVLAQNTTPATPQPVVANSTDQTLPLKPSSKPAPAISPKTTSGKTEPAKRSLTGFWILIGLVLAGTIAGLVWYQNQAPSQSDPLVSDNPPMVSDPADSTQAIAPTVSRFDSLLQTAYRSTDHRLMLPADTVRLTQPLLLTDSLQSIVGATGLTVFVPADTAQAQVALRITRSGPVDLQNLIISGFKTGIETSPGTKLHLSKVSFRNVSQPVQAVIGQDTFRDAVIVVTLQNQTDSSKTPPR</sequence>
<feature type="compositionally biased region" description="Low complexity" evidence="1">
    <location>
        <begin position="266"/>
        <end position="281"/>
    </location>
</feature>
<feature type="region of interest" description="Disordered" evidence="1">
    <location>
        <begin position="252"/>
        <end position="289"/>
    </location>
</feature>
<organism evidence="4 5">
    <name type="scientific">Larkinella humicola</name>
    <dbReference type="NCBI Taxonomy" id="2607654"/>
    <lineage>
        <taxon>Bacteria</taxon>
        <taxon>Pseudomonadati</taxon>
        <taxon>Bacteroidota</taxon>
        <taxon>Cytophagia</taxon>
        <taxon>Cytophagales</taxon>
        <taxon>Spirosomataceae</taxon>
        <taxon>Larkinella</taxon>
    </lineage>
</organism>
<dbReference type="InterPro" id="IPR036457">
    <property type="entry name" value="PPM-type-like_dom_sf"/>
</dbReference>
<feature type="compositionally biased region" description="Polar residues" evidence="1">
    <location>
        <begin position="252"/>
        <end position="265"/>
    </location>
</feature>
<dbReference type="CDD" id="cd00143">
    <property type="entry name" value="PP2Cc"/>
    <property type="match status" value="1"/>
</dbReference>
<dbReference type="InterPro" id="IPR015655">
    <property type="entry name" value="PP2C"/>
</dbReference>
<evidence type="ECO:0000313" key="5">
    <source>
        <dbReference type="Proteomes" id="UP000326344"/>
    </source>
</evidence>
<dbReference type="Pfam" id="PF13672">
    <property type="entry name" value="PP2C_2"/>
    <property type="match status" value="1"/>
</dbReference>
<dbReference type="PANTHER" id="PTHR47992">
    <property type="entry name" value="PROTEIN PHOSPHATASE"/>
    <property type="match status" value="1"/>
</dbReference>
<proteinExistence type="predicted"/>
<dbReference type="GO" id="GO:0004722">
    <property type="term" value="F:protein serine/threonine phosphatase activity"/>
    <property type="evidence" value="ECO:0007669"/>
    <property type="project" value="InterPro"/>
</dbReference>
<name>A0A5N1JB69_9BACT</name>
<dbReference type="Proteomes" id="UP000326344">
    <property type="component" value="Unassembled WGS sequence"/>
</dbReference>